<evidence type="ECO:0000256" key="5">
    <source>
        <dbReference type="ARBA" id="ARBA00024195"/>
    </source>
</evidence>
<reference evidence="8" key="1">
    <citation type="submission" date="2021-05" db="EMBL/GenBank/DDBJ databases">
        <authorList>
            <person name="Alioto T."/>
            <person name="Alioto T."/>
            <person name="Gomez Garrido J."/>
        </authorList>
    </citation>
    <scope>NUCLEOTIDE SEQUENCE</scope>
</reference>
<dbReference type="SUPFAM" id="SSF50494">
    <property type="entry name" value="Trypsin-like serine proteases"/>
    <property type="match status" value="1"/>
</dbReference>
<comment type="similarity">
    <text evidence="5">Belongs to the peptidase S1 family. CLIP subfamily.</text>
</comment>
<accession>A0A8D8D0P9</accession>
<evidence type="ECO:0000256" key="3">
    <source>
        <dbReference type="ARBA" id="ARBA00022825"/>
    </source>
</evidence>
<evidence type="ECO:0000313" key="8">
    <source>
        <dbReference type="EMBL" id="CAG6503915.1"/>
    </source>
</evidence>
<dbReference type="FunFam" id="2.40.10.10:FF:000034">
    <property type="entry name" value="Eupolytin"/>
    <property type="match status" value="1"/>
</dbReference>
<dbReference type="InterPro" id="IPR001314">
    <property type="entry name" value="Peptidase_S1A"/>
</dbReference>
<keyword evidence="3" id="KW-0720">Serine protease</keyword>
<dbReference type="GO" id="GO:0004252">
    <property type="term" value="F:serine-type endopeptidase activity"/>
    <property type="evidence" value="ECO:0007669"/>
    <property type="project" value="InterPro"/>
</dbReference>
<evidence type="ECO:0000256" key="2">
    <source>
        <dbReference type="ARBA" id="ARBA00022801"/>
    </source>
</evidence>
<evidence type="ECO:0000256" key="4">
    <source>
        <dbReference type="ARBA" id="ARBA00023157"/>
    </source>
</evidence>
<dbReference type="EMBL" id="HBUE01148343">
    <property type="protein sequence ID" value="CAG6503915.1"/>
    <property type="molecule type" value="Transcribed_RNA"/>
</dbReference>
<keyword evidence="6" id="KW-0732">Signal</keyword>
<evidence type="ECO:0000256" key="1">
    <source>
        <dbReference type="ARBA" id="ARBA00022670"/>
    </source>
</evidence>
<dbReference type="EMBL" id="HBUE01253266">
    <property type="protein sequence ID" value="CAG6555179.1"/>
    <property type="molecule type" value="Transcribed_RNA"/>
</dbReference>
<dbReference type="GO" id="GO:0006508">
    <property type="term" value="P:proteolysis"/>
    <property type="evidence" value="ECO:0007669"/>
    <property type="project" value="UniProtKB-KW"/>
</dbReference>
<dbReference type="PANTHER" id="PTHR24276:SF91">
    <property type="entry name" value="AT26814P-RELATED"/>
    <property type="match status" value="1"/>
</dbReference>
<evidence type="ECO:0000259" key="7">
    <source>
        <dbReference type="PROSITE" id="PS50240"/>
    </source>
</evidence>
<dbReference type="CDD" id="cd00190">
    <property type="entry name" value="Tryp_SPc"/>
    <property type="match status" value="1"/>
</dbReference>
<keyword evidence="2" id="KW-0378">Hydrolase</keyword>
<sequence length="287" mass="31082">MLTLNRIFFVTLLSLGVLNSVTGNRLTVEEVLARVNRIPAKLQNVLAQVTNEVDFKLPRRGDNSTRIVGGTATTIEDYPHQIALLYGGRQICGGSIISHTWVATAAHCVDYYPQNEDLTIRAGSSSRSSGGSIHAVYYYHIHENYSPDYYPYDVATIRVRTPFSGVARVIPLTTAEWIAGTEATVTGWGVNAAGQTPDNLFRVSLPVVDRITCNEQWMGEITDDMICAGAVGIDACSGDSGGPAVQNGVLYGIVSWGATACGNGMFGVYTNIAHPSIRDFIWRTSMV</sequence>
<feature type="signal peptide" evidence="6">
    <location>
        <begin position="1"/>
        <end position="23"/>
    </location>
</feature>
<dbReference type="InterPro" id="IPR043504">
    <property type="entry name" value="Peptidase_S1_PA_chymotrypsin"/>
</dbReference>
<keyword evidence="4" id="KW-1015">Disulfide bond</keyword>
<proteinExistence type="inferred from homology"/>
<dbReference type="SMART" id="SM00020">
    <property type="entry name" value="Tryp_SPc"/>
    <property type="match status" value="1"/>
</dbReference>
<evidence type="ECO:0000256" key="6">
    <source>
        <dbReference type="SAM" id="SignalP"/>
    </source>
</evidence>
<dbReference type="PROSITE" id="PS50240">
    <property type="entry name" value="TRYPSIN_DOM"/>
    <property type="match status" value="1"/>
</dbReference>
<dbReference type="PANTHER" id="PTHR24276">
    <property type="entry name" value="POLYSERASE-RELATED"/>
    <property type="match status" value="1"/>
</dbReference>
<dbReference type="Gene3D" id="2.40.10.10">
    <property type="entry name" value="Trypsin-like serine proteases"/>
    <property type="match status" value="1"/>
</dbReference>
<protein>
    <submittedName>
        <fullName evidence="8">Trypsin epsilon</fullName>
    </submittedName>
</protein>
<dbReference type="InterPro" id="IPR001254">
    <property type="entry name" value="Trypsin_dom"/>
</dbReference>
<dbReference type="InterPro" id="IPR009003">
    <property type="entry name" value="Peptidase_S1_PA"/>
</dbReference>
<keyword evidence="1" id="KW-0645">Protease</keyword>
<feature type="domain" description="Peptidase S1" evidence="7">
    <location>
        <begin position="67"/>
        <end position="286"/>
    </location>
</feature>
<organism evidence="8">
    <name type="scientific">Culex pipiens</name>
    <name type="common">House mosquito</name>
    <dbReference type="NCBI Taxonomy" id="7175"/>
    <lineage>
        <taxon>Eukaryota</taxon>
        <taxon>Metazoa</taxon>
        <taxon>Ecdysozoa</taxon>
        <taxon>Arthropoda</taxon>
        <taxon>Hexapoda</taxon>
        <taxon>Insecta</taxon>
        <taxon>Pterygota</taxon>
        <taxon>Neoptera</taxon>
        <taxon>Endopterygota</taxon>
        <taxon>Diptera</taxon>
        <taxon>Nematocera</taxon>
        <taxon>Culicoidea</taxon>
        <taxon>Culicidae</taxon>
        <taxon>Culicinae</taxon>
        <taxon>Culicini</taxon>
        <taxon>Culex</taxon>
        <taxon>Culex</taxon>
    </lineage>
</organism>
<feature type="chain" id="PRO_5033668772" evidence="6">
    <location>
        <begin position="24"/>
        <end position="287"/>
    </location>
</feature>
<dbReference type="PRINTS" id="PR00722">
    <property type="entry name" value="CHYMOTRYPSIN"/>
</dbReference>
<dbReference type="AlphaFoldDB" id="A0A8D8D0P9"/>
<dbReference type="Pfam" id="PF00089">
    <property type="entry name" value="Trypsin"/>
    <property type="match status" value="1"/>
</dbReference>
<dbReference type="InterPro" id="IPR050430">
    <property type="entry name" value="Peptidase_S1"/>
</dbReference>
<name>A0A8D8D0P9_CULPI</name>